<keyword evidence="1" id="KW-0378">Hydrolase</keyword>
<dbReference type="InterPro" id="IPR049492">
    <property type="entry name" value="BD-FAE-like_dom"/>
</dbReference>
<dbReference type="Pfam" id="PF20434">
    <property type="entry name" value="BD-FAE"/>
    <property type="match status" value="1"/>
</dbReference>
<dbReference type="GO" id="GO:0016787">
    <property type="term" value="F:hydrolase activity"/>
    <property type="evidence" value="ECO:0007669"/>
    <property type="project" value="UniProtKB-KW"/>
</dbReference>
<dbReference type="AlphaFoldDB" id="A0AAJ1QWI1"/>
<accession>A0AAJ1QWI1</accession>
<dbReference type="Proteomes" id="UP001228636">
    <property type="component" value="Unassembled WGS sequence"/>
</dbReference>
<dbReference type="Gene3D" id="3.40.50.1820">
    <property type="entry name" value="alpha/beta hydrolase"/>
    <property type="match status" value="1"/>
</dbReference>
<dbReference type="InterPro" id="IPR050300">
    <property type="entry name" value="GDXG_lipolytic_enzyme"/>
</dbReference>
<evidence type="ECO:0000259" key="2">
    <source>
        <dbReference type="Pfam" id="PF20434"/>
    </source>
</evidence>
<dbReference type="PANTHER" id="PTHR48081">
    <property type="entry name" value="AB HYDROLASE SUPERFAMILY PROTEIN C4A8.06C"/>
    <property type="match status" value="1"/>
</dbReference>
<sequence>MKTLLSLCSIFFFLNSFSQVDYLSKSNKFSERTYTYLRIKKEKNLKFDFYKPKKTKEKVPLLIYVHGGGFSGGDRKDKNSTAFAKEMVQYGYAVATISYRLTMKGKGFGCATNSALKIEAFNDVSKDISYAVKYFLRRKKRLKIDADKIILVGSSAGAEAILNLAYVYNNKILDPNFKFAGIIAMSGAVTSIDKITTETAIPTQLFHGTKDNLVPYNIASHHFCKLESVGYLNLFGSKAIANKLKSIQKPFYLYSVKNGDHSWNTKPIYQCKNEILDFLYYDVLKQKNRQIETEI</sequence>
<dbReference type="SUPFAM" id="SSF53474">
    <property type="entry name" value="alpha/beta-Hydrolases"/>
    <property type="match status" value="1"/>
</dbReference>
<gene>
    <name evidence="3" type="ORF">QWY81_07940</name>
</gene>
<protein>
    <submittedName>
        <fullName evidence="3">Carboxylesterase family protein</fullName>
    </submittedName>
</protein>
<comment type="caution">
    <text evidence="3">The sequence shown here is derived from an EMBL/GenBank/DDBJ whole genome shotgun (WGS) entry which is preliminary data.</text>
</comment>
<dbReference type="InterPro" id="IPR029058">
    <property type="entry name" value="AB_hydrolase_fold"/>
</dbReference>
<reference evidence="3 4" key="1">
    <citation type="journal article" date="2014" name="Int. J. Syst. Evol. Microbiol.">
        <title>Complete genome sequence of Corynebacterium casei LMG S-19264T (=DSM 44701T), isolated from a smear-ripened cheese.</title>
        <authorList>
            <consortium name="US DOE Joint Genome Institute (JGI-PGF)"/>
            <person name="Walter F."/>
            <person name="Albersmeier A."/>
            <person name="Kalinowski J."/>
            <person name="Ruckert C."/>
        </authorList>
    </citation>
    <scope>NUCLEOTIDE SEQUENCE [LARGE SCALE GENOMIC DNA]</scope>
    <source>
        <strain evidence="3 4">CECT 8670</strain>
    </source>
</reference>
<evidence type="ECO:0000313" key="4">
    <source>
        <dbReference type="Proteomes" id="UP001228636"/>
    </source>
</evidence>
<proteinExistence type="predicted"/>
<name>A0AAJ1QWI1_9FLAO</name>
<dbReference type="RefSeq" id="WP_261973812.1">
    <property type="nucleotide sequence ID" value="NZ_CP103460.1"/>
</dbReference>
<dbReference type="EMBL" id="JAUFQH010000005">
    <property type="protein sequence ID" value="MDN3619380.1"/>
    <property type="molecule type" value="Genomic_DNA"/>
</dbReference>
<feature type="domain" description="BD-FAE-like" evidence="2">
    <location>
        <begin position="48"/>
        <end position="177"/>
    </location>
</feature>
<evidence type="ECO:0000256" key="1">
    <source>
        <dbReference type="ARBA" id="ARBA00022801"/>
    </source>
</evidence>
<evidence type="ECO:0000313" key="3">
    <source>
        <dbReference type="EMBL" id="MDN3619380.1"/>
    </source>
</evidence>
<organism evidence="3 4">
    <name type="scientific">Polaribacter sejongensis</name>
    <dbReference type="NCBI Taxonomy" id="985043"/>
    <lineage>
        <taxon>Bacteria</taxon>
        <taxon>Pseudomonadati</taxon>
        <taxon>Bacteroidota</taxon>
        <taxon>Flavobacteriia</taxon>
        <taxon>Flavobacteriales</taxon>
        <taxon>Flavobacteriaceae</taxon>
    </lineage>
</organism>